<dbReference type="STRING" id="1797469.A3F08_01740"/>
<reference evidence="2 3" key="1">
    <citation type="journal article" date="2016" name="Nat. Commun.">
        <title>Thousands of microbial genomes shed light on interconnected biogeochemical processes in an aquifer system.</title>
        <authorList>
            <person name="Anantharaman K."/>
            <person name="Brown C.T."/>
            <person name="Hug L.A."/>
            <person name="Sharon I."/>
            <person name="Castelle C.J."/>
            <person name="Probst A.J."/>
            <person name="Thomas B.C."/>
            <person name="Singh A."/>
            <person name="Wilkins M.J."/>
            <person name="Karaoz U."/>
            <person name="Brodie E.L."/>
            <person name="Williams K.H."/>
            <person name="Hubbard S.S."/>
            <person name="Banfield J.F."/>
        </authorList>
    </citation>
    <scope>NUCLEOTIDE SEQUENCE [LARGE SCALE GENOMIC DNA]</scope>
</reference>
<dbReference type="EMBL" id="MEZV01000059">
    <property type="protein sequence ID" value="OGD65379.1"/>
    <property type="molecule type" value="Genomic_DNA"/>
</dbReference>
<proteinExistence type="predicted"/>
<gene>
    <name evidence="2" type="ORF">A3F08_01740</name>
</gene>
<evidence type="ECO:0000313" key="2">
    <source>
        <dbReference type="EMBL" id="OGD65379.1"/>
    </source>
</evidence>
<accession>A0A1F5ED70</accession>
<evidence type="ECO:0000256" key="1">
    <source>
        <dbReference type="SAM" id="Phobius"/>
    </source>
</evidence>
<feature type="transmembrane region" description="Helical" evidence="1">
    <location>
        <begin position="105"/>
        <end position="123"/>
    </location>
</feature>
<dbReference type="Proteomes" id="UP000176451">
    <property type="component" value="Unassembled WGS sequence"/>
</dbReference>
<keyword evidence="1" id="KW-0472">Membrane</keyword>
<protein>
    <submittedName>
        <fullName evidence="2">Uncharacterized protein</fullName>
    </submittedName>
</protein>
<evidence type="ECO:0000313" key="3">
    <source>
        <dbReference type="Proteomes" id="UP000176451"/>
    </source>
</evidence>
<organism evidence="2 3">
    <name type="scientific">Candidatus Berkelbacteria bacterium RIFCSPHIGHO2_12_FULL_36_9</name>
    <dbReference type="NCBI Taxonomy" id="1797469"/>
    <lineage>
        <taxon>Bacteria</taxon>
        <taxon>Candidatus Berkelbacteria</taxon>
    </lineage>
</organism>
<comment type="caution">
    <text evidence="2">The sequence shown here is derived from an EMBL/GenBank/DDBJ whole genome shotgun (WGS) entry which is preliminary data.</text>
</comment>
<sequence length="163" mass="19029">MGKMRIAIKQDPISLFNGAGRTLAQSRLFALVKQERKKLDQEILIKAFQTQVDGKNLHIEVRFEWEKLPRQEKTPSPIMFGNWGCDIRRLHEEVLSKDFSLKKKVVRNWMIFTVTGVFIGYHLHGDGFYFELESLNPNLPEGKRVFISIDDIRFPILLLESLK</sequence>
<keyword evidence="1" id="KW-1133">Transmembrane helix</keyword>
<name>A0A1F5ED70_9BACT</name>
<keyword evidence="1" id="KW-0812">Transmembrane</keyword>
<dbReference type="AlphaFoldDB" id="A0A1F5ED70"/>